<proteinExistence type="predicted"/>
<gene>
    <name evidence="2" type="ORF">Q5Y72_11455</name>
</gene>
<evidence type="ECO:0000313" key="3">
    <source>
        <dbReference type="Proteomes" id="UP001224997"/>
    </source>
</evidence>
<evidence type="ECO:0000313" key="2">
    <source>
        <dbReference type="EMBL" id="MDP5307709.1"/>
    </source>
</evidence>
<feature type="transmembrane region" description="Helical" evidence="1">
    <location>
        <begin position="63"/>
        <end position="86"/>
    </location>
</feature>
<feature type="transmembrane region" description="Helical" evidence="1">
    <location>
        <begin position="139"/>
        <end position="160"/>
    </location>
</feature>
<dbReference type="RefSeq" id="WP_305963558.1">
    <property type="nucleotide sequence ID" value="NZ_JAVAMQ010000009.1"/>
</dbReference>
<feature type="transmembrane region" description="Helical" evidence="1">
    <location>
        <begin position="22"/>
        <end position="43"/>
    </location>
</feature>
<name>A0ABT9JD54_9RHOB</name>
<keyword evidence="1" id="KW-0812">Transmembrane</keyword>
<keyword evidence="1" id="KW-1133">Transmembrane helix</keyword>
<keyword evidence="1" id="KW-0472">Membrane</keyword>
<organism evidence="2 3">
    <name type="scientific">Paracoccus spongiarum</name>
    <dbReference type="NCBI Taxonomy" id="3064387"/>
    <lineage>
        <taxon>Bacteria</taxon>
        <taxon>Pseudomonadati</taxon>
        <taxon>Pseudomonadota</taxon>
        <taxon>Alphaproteobacteria</taxon>
        <taxon>Rhodobacterales</taxon>
        <taxon>Paracoccaceae</taxon>
        <taxon>Paracoccus</taxon>
    </lineage>
</organism>
<accession>A0ABT9JD54</accession>
<dbReference type="Proteomes" id="UP001224997">
    <property type="component" value="Unassembled WGS sequence"/>
</dbReference>
<evidence type="ECO:0000256" key="1">
    <source>
        <dbReference type="SAM" id="Phobius"/>
    </source>
</evidence>
<reference evidence="2 3" key="1">
    <citation type="submission" date="2023-08" db="EMBL/GenBank/DDBJ databases">
        <authorList>
            <person name="Park J.-S."/>
        </authorList>
    </citation>
    <scope>NUCLEOTIDE SEQUENCE [LARGE SCALE GENOMIC DNA]</scope>
    <source>
        <strain evidence="2 3">2205BS29-5</strain>
    </source>
</reference>
<dbReference type="Pfam" id="PF10011">
    <property type="entry name" value="DUF2254"/>
    <property type="match status" value="1"/>
</dbReference>
<comment type="caution">
    <text evidence="2">The sequence shown here is derived from an EMBL/GenBank/DDBJ whole genome shotgun (WGS) entry which is preliminary data.</text>
</comment>
<sequence length="422" mass="44805">MAGSATDISQLRFRLKVLSRKVWVRVAAFAVLGVITATAGAALKGLIPDSLPGKIGADAIESILQILASSMLAVTTFSLSILTAAYANAGSSATPRATGLLVSDSVSQTVLSTFIGAFLFSLVSIILLKTGIYGSSGRLVLFAVTLLVVLVVVVSLLRWIDELGRIGLVGDTLARVAEAGAEAMAQRLKSPWMGANPLRGAPPEDAVVIRSDQVGYVQHLDMARLSRLADKTGVLVYMNAIPGDFLSPASTVMRVQGVVADLGSLSKEFLACLTIRDSRDYEQDPRHGLQVLSEIGQRALSPAVNDPGTAILALNHMLKILSKWSEESLPEVEYPRIFLQSISAAELLEEAVLPLARDGAGNFQLQRHLQQTLLALSRISPQVYAEAAGRTSRHALALAAEAVALKSHRAELESISGLIVID</sequence>
<dbReference type="EMBL" id="JAVAMQ010000009">
    <property type="protein sequence ID" value="MDP5307709.1"/>
    <property type="molecule type" value="Genomic_DNA"/>
</dbReference>
<dbReference type="InterPro" id="IPR018723">
    <property type="entry name" value="DUF2254_membrane"/>
</dbReference>
<keyword evidence="3" id="KW-1185">Reference proteome</keyword>
<protein>
    <submittedName>
        <fullName evidence="2">DUF2254 domain-containing protein</fullName>
    </submittedName>
</protein>
<feature type="transmembrane region" description="Helical" evidence="1">
    <location>
        <begin position="106"/>
        <end position="127"/>
    </location>
</feature>